<keyword evidence="5" id="KW-0238">DNA-binding</keyword>
<dbReference type="AlphaFoldDB" id="A0A484NG75"/>
<keyword evidence="1" id="KW-0479">Metal-binding</keyword>
<evidence type="ECO:0000256" key="8">
    <source>
        <dbReference type="PROSITE-ProRule" id="PRU00094"/>
    </source>
</evidence>
<organism evidence="10 11">
    <name type="scientific">Cuscuta campestris</name>
    <dbReference type="NCBI Taxonomy" id="132261"/>
    <lineage>
        <taxon>Eukaryota</taxon>
        <taxon>Viridiplantae</taxon>
        <taxon>Streptophyta</taxon>
        <taxon>Embryophyta</taxon>
        <taxon>Tracheophyta</taxon>
        <taxon>Spermatophyta</taxon>
        <taxon>Magnoliopsida</taxon>
        <taxon>eudicotyledons</taxon>
        <taxon>Gunneridae</taxon>
        <taxon>Pentapetalae</taxon>
        <taxon>asterids</taxon>
        <taxon>lamiids</taxon>
        <taxon>Solanales</taxon>
        <taxon>Convolvulaceae</taxon>
        <taxon>Cuscuteae</taxon>
        <taxon>Cuscuta</taxon>
        <taxon>Cuscuta subgen. Grammica</taxon>
        <taxon>Cuscuta sect. Cleistogrammica</taxon>
    </lineage>
</organism>
<proteinExistence type="inferred from homology"/>
<evidence type="ECO:0000256" key="6">
    <source>
        <dbReference type="ARBA" id="ARBA00023163"/>
    </source>
</evidence>
<evidence type="ECO:0000256" key="4">
    <source>
        <dbReference type="ARBA" id="ARBA00023015"/>
    </source>
</evidence>
<dbReference type="PANTHER" id="PTHR46813">
    <property type="entry name" value="GATA TRANSCRIPTION FACTOR 18"/>
    <property type="match status" value="1"/>
</dbReference>
<dbReference type="Pfam" id="PF00320">
    <property type="entry name" value="GATA"/>
    <property type="match status" value="1"/>
</dbReference>
<evidence type="ECO:0000259" key="9">
    <source>
        <dbReference type="PROSITE" id="PS50114"/>
    </source>
</evidence>
<dbReference type="Gene3D" id="3.30.50.10">
    <property type="entry name" value="Erythroid Transcription Factor GATA-1, subunit A"/>
    <property type="match status" value="1"/>
</dbReference>
<dbReference type="GO" id="GO:0006355">
    <property type="term" value="P:regulation of DNA-templated transcription"/>
    <property type="evidence" value="ECO:0007669"/>
    <property type="project" value="InterPro"/>
</dbReference>
<dbReference type="CDD" id="cd00202">
    <property type="entry name" value="ZnF_GATA"/>
    <property type="match status" value="1"/>
</dbReference>
<keyword evidence="2 8" id="KW-0863">Zinc-finger</keyword>
<dbReference type="OrthoDB" id="2162994at2759"/>
<dbReference type="GO" id="GO:0043565">
    <property type="term" value="F:sequence-specific DNA binding"/>
    <property type="evidence" value="ECO:0007669"/>
    <property type="project" value="InterPro"/>
</dbReference>
<dbReference type="InterPro" id="IPR000679">
    <property type="entry name" value="Znf_GATA"/>
</dbReference>
<dbReference type="EMBL" id="OOIL02006673">
    <property type="protein sequence ID" value="VFQ99909.1"/>
    <property type="molecule type" value="Genomic_DNA"/>
</dbReference>
<comment type="similarity">
    <text evidence="7">Belongs to the type IV zinc-finger family. Class B subfamily.</text>
</comment>
<feature type="domain" description="GATA-type" evidence="9">
    <location>
        <begin position="86"/>
        <end position="122"/>
    </location>
</feature>
<accession>A0A484NG75</accession>
<dbReference type="PROSITE" id="PS00344">
    <property type="entry name" value="GATA_ZN_FINGER_1"/>
    <property type="match status" value="1"/>
</dbReference>
<dbReference type="GO" id="GO:0008270">
    <property type="term" value="F:zinc ion binding"/>
    <property type="evidence" value="ECO:0007669"/>
    <property type="project" value="UniProtKB-KW"/>
</dbReference>
<dbReference type="SMART" id="SM00401">
    <property type="entry name" value="ZnF_GATA"/>
    <property type="match status" value="1"/>
</dbReference>
<evidence type="ECO:0000256" key="2">
    <source>
        <dbReference type="ARBA" id="ARBA00022771"/>
    </source>
</evidence>
<keyword evidence="3" id="KW-0862">Zinc</keyword>
<gene>
    <name evidence="10" type="ORF">CCAM_LOCUS41685</name>
</gene>
<keyword evidence="11" id="KW-1185">Reference proteome</keyword>
<keyword evidence="6" id="KW-0804">Transcription</keyword>
<evidence type="ECO:0000256" key="7">
    <source>
        <dbReference type="ARBA" id="ARBA00024019"/>
    </source>
</evidence>
<keyword evidence="4" id="KW-0805">Transcription regulation</keyword>
<dbReference type="PROSITE" id="PS50114">
    <property type="entry name" value="GATA_ZN_FINGER_2"/>
    <property type="match status" value="1"/>
</dbReference>
<dbReference type="SUPFAM" id="SSF57716">
    <property type="entry name" value="Glucocorticoid receptor-like (DNA-binding domain)"/>
    <property type="match status" value="1"/>
</dbReference>
<evidence type="ECO:0000256" key="5">
    <source>
        <dbReference type="ARBA" id="ARBA00023125"/>
    </source>
</evidence>
<sequence length="244" mass="26478">MQKCSSRHCSCLSSSPLSMFLSSSLPNDDLFPPVQAVDCTLSLATPSSTPPPHDTRRSTASTHFCWDIFPPPPPLPVSSFLRDTTIVPHRQCVNCHTTSTPLWRNGPFGPKSLCNACGIRYKKEERRAYAAAARANGGSDGSGVALGSETAQRVVMIKNTSWPPALPPLYTQAQKKGCFPTSAAYGGGRNELMSFLDAGGGDHRRRDPDVISWRHLSNVVFFPGANNNNRSFITTSSLPCHDMI</sequence>
<dbReference type="Proteomes" id="UP000595140">
    <property type="component" value="Unassembled WGS sequence"/>
</dbReference>
<dbReference type="PANTHER" id="PTHR46813:SF16">
    <property type="entry name" value="GATA TRANSCRIPTION FACTOR 18"/>
    <property type="match status" value="1"/>
</dbReference>
<evidence type="ECO:0000256" key="3">
    <source>
        <dbReference type="ARBA" id="ARBA00022833"/>
    </source>
</evidence>
<evidence type="ECO:0000313" key="11">
    <source>
        <dbReference type="Proteomes" id="UP000595140"/>
    </source>
</evidence>
<protein>
    <recommendedName>
        <fullName evidence="9">GATA-type domain-containing protein</fullName>
    </recommendedName>
</protein>
<dbReference type="InterPro" id="IPR013088">
    <property type="entry name" value="Znf_NHR/GATA"/>
</dbReference>
<name>A0A484NG75_9ASTE</name>
<evidence type="ECO:0000313" key="10">
    <source>
        <dbReference type="EMBL" id="VFQ99909.1"/>
    </source>
</evidence>
<reference evidence="10 11" key="1">
    <citation type="submission" date="2018-04" db="EMBL/GenBank/DDBJ databases">
        <authorList>
            <person name="Vogel A."/>
        </authorList>
    </citation>
    <scope>NUCLEOTIDE SEQUENCE [LARGE SCALE GENOMIC DNA]</scope>
</reference>
<evidence type="ECO:0000256" key="1">
    <source>
        <dbReference type="ARBA" id="ARBA00022723"/>
    </source>
</evidence>